<evidence type="ECO:0000256" key="1">
    <source>
        <dbReference type="ARBA" id="ARBA00022723"/>
    </source>
</evidence>
<proteinExistence type="inferred from homology"/>
<sequence>MSAGVPDPEFTLIQLSDTHILPAGELQHGAVDTFTNLEAALATVAASGVTVSALLLTGDLTDDGSPAAYRRLREIVEPAAERLGARLIYVMGNHDERGAFRTELLSAAATAEPHDVVHQVGGLRIIVLDTTTPGRHDGRLEAAQLRWLRAELERPAPRGTVLALHHPPLPSAVPPVHLLRMYDAQRLGEAIAGTDVRIILSGHNHSTGCGALAGVPVWVSPACANQIDPLVKGRLRGVPGGGLTRVDVFADAATATSVPIEGSPFVYDHDEAEVVDMIQTHLSESE</sequence>
<dbReference type="InterPro" id="IPR029052">
    <property type="entry name" value="Metallo-depent_PP-like"/>
</dbReference>
<protein>
    <submittedName>
        <fullName evidence="6">3',5'-cyclic adenosine monophosphate phosphodiesterase CpdA</fullName>
    </submittedName>
</protein>
<evidence type="ECO:0000256" key="3">
    <source>
        <dbReference type="ARBA" id="ARBA00023004"/>
    </source>
</evidence>
<dbReference type="Pfam" id="PF00149">
    <property type="entry name" value="Metallophos"/>
    <property type="match status" value="1"/>
</dbReference>
<name>A0ABN3VI84_9PSEU</name>
<evidence type="ECO:0000256" key="4">
    <source>
        <dbReference type="ARBA" id="ARBA00025742"/>
    </source>
</evidence>
<keyword evidence="3" id="KW-0408">Iron</keyword>
<dbReference type="Gene3D" id="3.60.21.10">
    <property type="match status" value="1"/>
</dbReference>
<accession>A0ABN3VI84</accession>
<gene>
    <name evidence="6" type="primary">cpdA</name>
    <name evidence="6" type="ORF">GCM10010470_46110</name>
</gene>
<dbReference type="InterPro" id="IPR004843">
    <property type="entry name" value="Calcineurin-like_PHP"/>
</dbReference>
<keyword evidence="2" id="KW-0378">Hydrolase</keyword>
<evidence type="ECO:0000259" key="5">
    <source>
        <dbReference type="Pfam" id="PF00149"/>
    </source>
</evidence>
<reference evidence="6 7" key="1">
    <citation type="journal article" date="2019" name="Int. J. Syst. Evol. Microbiol.">
        <title>The Global Catalogue of Microorganisms (GCM) 10K type strain sequencing project: providing services to taxonomists for standard genome sequencing and annotation.</title>
        <authorList>
            <consortium name="The Broad Institute Genomics Platform"/>
            <consortium name="The Broad Institute Genome Sequencing Center for Infectious Disease"/>
            <person name="Wu L."/>
            <person name="Ma J."/>
        </authorList>
    </citation>
    <scope>NUCLEOTIDE SEQUENCE [LARGE SCALE GENOMIC DNA]</scope>
    <source>
        <strain evidence="6 7">JCM 9383</strain>
    </source>
</reference>
<dbReference type="PANTHER" id="PTHR42988:SF2">
    <property type="entry name" value="CYCLIC NUCLEOTIDE PHOSPHODIESTERASE CBUA0032-RELATED"/>
    <property type="match status" value="1"/>
</dbReference>
<comment type="caution">
    <text evidence="6">The sequence shown here is derived from an EMBL/GenBank/DDBJ whole genome shotgun (WGS) entry which is preliminary data.</text>
</comment>
<evidence type="ECO:0000313" key="6">
    <source>
        <dbReference type="EMBL" id="GAA2805636.1"/>
    </source>
</evidence>
<dbReference type="RefSeq" id="WP_344682975.1">
    <property type="nucleotide sequence ID" value="NZ_BAAAUX010000019.1"/>
</dbReference>
<dbReference type="SUPFAM" id="SSF56300">
    <property type="entry name" value="Metallo-dependent phosphatases"/>
    <property type="match status" value="1"/>
</dbReference>
<dbReference type="InterPro" id="IPR050884">
    <property type="entry name" value="CNP_phosphodiesterase-III"/>
</dbReference>
<feature type="domain" description="Calcineurin-like phosphoesterase" evidence="5">
    <location>
        <begin position="11"/>
        <end position="206"/>
    </location>
</feature>
<evidence type="ECO:0000313" key="7">
    <source>
        <dbReference type="Proteomes" id="UP001500979"/>
    </source>
</evidence>
<dbReference type="Proteomes" id="UP001500979">
    <property type="component" value="Unassembled WGS sequence"/>
</dbReference>
<keyword evidence="1" id="KW-0479">Metal-binding</keyword>
<dbReference type="EMBL" id="BAAAUX010000019">
    <property type="protein sequence ID" value="GAA2805636.1"/>
    <property type="molecule type" value="Genomic_DNA"/>
</dbReference>
<organism evidence="6 7">
    <name type="scientific">Saccharopolyspora taberi</name>
    <dbReference type="NCBI Taxonomy" id="60895"/>
    <lineage>
        <taxon>Bacteria</taxon>
        <taxon>Bacillati</taxon>
        <taxon>Actinomycetota</taxon>
        <taxon>Actinomycetes</taxon>
        <taxon>Pseudonocardiales</taxon>
        <taxon>Pseudonocardiaceae</taxon>
        <taxon>Saccharopolyspora</taxon>
    </lineage>
</organism>
<evidence type="ECO:0000256" key="2">
    <source>
        <dbReference type="ARBA" id="ARBA00022801"/>
    </source>
</evidence>
<keyword evidence="7" id="KW-1185">Reference proteome</keyword>
<dbReference type="PANTHER" id="PTHR42988">
    <property type="entry name" value="PHOSPHOHYDROLASE"/>
    <property type="match status" value="1"/>
</dbReference>
<comment type="similarity">
    <text evidence="4">Belongs to the cyclic nucleotide phosphodiesterase class-III family.</text>
</comment>